<dbReference type="Gene3D" id="1.10.287.130">
    <property type="match status" value="1"/>
</dbReference>
<gene>
    <name evidence="13" type="ORF">SAMN05421770_102167</name>
</gene>
<comment type="catalytic activity">
    <reaction evidence="1">
        <text>ATP + protein L-histidine = ADP + protein N-phospho-L-histidine.</text>
        <dbReference type="EC" id="2.7.13.3"/>
    </reaction>
</comment>
<dbReference type="Pfam" id="PF00512">
    <property type="entry name" value="HisKA"/>
    <property type="match status" value="1"/>
</dbReference>
<dbReference type="CDD" id="cd00130">
    <property type="entry name" value="PAS"/>
    <property type="match status" value="1"/>
</dbReference>
<dbReference type="InterPro" id="IPR001610">
    <property type="entry name" value="PAC"/>
</dbReference>
<dbReference type="GO" id="GO:0005524">
    <property type="term" value="F:ATP binding"/>
    <property type="evidence" value="ECO:0007669"/>
    <property type="project" value="UniProtKB-KW"/>
</dbReference>
<sequence length="597" mass="64966">MNLDQFNRILRQVLILPVVALALMAAALYWQMHDANQTVNLIQASSGWINQAALVQRLVVDQESGLRGYGITGDAVFLQPYFEATNRLPAIFDGLEAGAGTPEQKAAVLNLRGACQEWQEGFAVPLIATLKAGGQTNDVTLNLQGKQQMDKIRLLETAIFRSAAARRDQRIRQYQQQMRSMAIYLVLLAVVVGLMIGLYMRRQLQQVSDAFRKSLNVIRQRADETFRSEQNLRTTLASIGDAVITCDADGKVLTMNAVAQNLTGWTEQEARGVALSKVFEIFDESTREPVENPVAKVKRLNRIVALANHTVLRRPDGSEILIDDSGAPIRDQSGALSGVVLVFRDVTLQRKSQAALLANEKLAVAGRLAATIAHEIHNPLDSVSNLLFLMDGQATPEESAEFLQIAKQELSRVTQISRAMLSLYREAKAPVTIDLKEMLESILLLMDRRFLDTGVTVATDLPPGLQVRGFPAELRQVFTNLLTNAAEAAGEGGKLQLIVHPAPAGFDENGHSLPSGAVVVISDNGPGIPEPVRSQLFRPFFTTKGESGTGLGLWVSKGIITKHGGTISIGSDTSEEHHGTSISVFLAFDPVIQLGGD</sequence>
<dbReference type="InterPro" id="IPR003661">
    <property type="entry name" value="HisK_dim/P_dom"/>
</dbReference>
<dbReference type="SUPFAM" id="SSF55785">
    <property type="entry name" value="PYP-like sensor domain (PAS domain)"/>
    <property type="match status" value="1"/>
</dbReference>
<evidence type="ECO:0000259" key="11">
    <source>
        <dbReference type="PROSITE" id="PS50112"/>
    </source>
</evidence>
<dbReference type="AlphaFoldDB" id="A0A239H0W0"/>
<dbReference type="PANTHER" id="PTHR43065:SF10">
    <property type="entry name" value="PEROXIDE STRESS-ACTIVATED HISTIDINE KINASE MAK3"/>
    <property type="match status" value="1"/>
</dbReference>
<dbReference type="Pfam" id="PF08448">
    <property type="entry name" value="PAS_4"/>
    <property type="match status" value="1"/>
</dbReference>
<dbReference type="OrthoDB" id="9784397at2"/>
<dbReference type="InterPro" id="IPR000014">
    <property type="entry name" value="PAS"/>
</dbReference>
<evidence type="ECO:0000256" key="5">
    <source>
        <dbReference type="ARBA" id="ARBA00022741"/>
    </source>
</evidence>
<keyword evidence="7" id="KW-0067">ATP-binding</keyword>
<reference evidence="13 14" key="1">
    <citation type="submission" date="2017-06" db="EMBL/GenBank/DDBJ databases">
        <authorList>
            <person name="Kim H.J."/>
            <person name="Triplett B.A."/>
        </authorList>
    </citation>
    <scope>NUCLEOTIDE SEQUENCE [LARGE SCALE GENOMIC DNA]</scope>
    <source>
        <strain evidence="13 14">DSM 18704</strain>
    </source>
</reference>
<keyword evidence="5" id="KW-0547">Nucleotide-binding</keyword>
<dbReference type="InterPro" id="IPR035965">
    <property type="entry name" value="PAS-like_dom_sf"/>
</dbReference>
<dbReference type="Proteomes" id="UP000198356">
    <property type="component" value="Unassembled WGS sequence"/>
</dbReference>
<organism evidence="13 14">
    <name type="scientific">Granulicella rosea</name>
    <dbReference type="NCBI Taxonomy" id="474952"/>
    <lineage>
        <taxon>Bacteria</taxon>
        <taxon>Pseudomonadati</taxon>
        <taxon>Acidobacteriota</taxon>
        <taxon>Terriglobia</taxon>
        <taxon>Terriglobales</taxon>
        <taxon>Acidobacteriaceae</taxon>
        <taxon>Granulicella</taxon>
    </lineage>
</organism>
<dbReference type="SMART" id="SM00086">
    <property type="entry name" value="PAC"/>
    <property type="match status" value="1"/>
</dbReference>
<evidence type="ECO:0000313" key="14">
    <source>
        <dbReference type="Proteomes" id="UP000198356"/>
    </source>
</evidence>
<dbReference type="InterPro" id="IPR036890">
    <property type="entry name" value="HATPase_C_sf"/>
</dbReference>
<dbReference type="InterPro" id="IPR000700">
    <property type="entry name" value="PAS-assoc_C"/>
</dbReference>
<keyword evidence="3" id="KW-0597">Phosphoprotein</keyword>
<evidence type="ECO:0000256" key="8">
    <source>
        <dbReference type="ARBA" id="ARBA00023012"/>
    </source>
</evidence>
<evidence type="ECO:0000256" key="1">
    <source>
        <dbReference type="ARBA" id="ARBA00000085"/>
    </source>
</evidence>
<feature type="domain" description="PAS" evidence="11">
    <location>
        <begin position="228"/>
        <end position="301"/>
    </location>
</feature>
<dbReference type="PANTHER" id="PTHR43065">
    <property type="entry name" value="SENSOR HISTIDINE KINASE"/>
    <property type="match status" value="1"/>
</dbReference>
<dbReference type="RefSeq" id="WP_089407680.1">
    <property type="nucleotide sequence ID" value="NZ_FZOU01000002.1"/>
</dbReference>
<evidence type="ECO:0000313" key="13">
    <source>
        <dbReference type="EMBL" id="SNS74801.1"/>
    </source>
</evidence>
<name>A0A239H0W0_9BACT</name>
<dbReference type="Pfam" id="PF02518">
    <property type="entry name" value="HATPase_c"/>
    <property type="match status" value="1"/>
</dbReference>
<protein>
    <recommendedName>
        <fullName evidence="2">histidine kinase</fullName>
        <ecNumber evidence="2">2.7.13.3</ecNumber>
    </recommendedName>
</protein>
<dbReference type="SMART" id="SM00091">
    <property type="entry name" value="PAS"/>
    <property type="match status" value="1"/>
</dbReference>
<dbReference type="InterPro" id="IPR003594">
    <property type="entry name" value="HATPase_dom"/>
</dbReference>
<dbReference type="PRINTS" id="PR00344">
    <property type="entry name" value="BCTRLSENSOR"/>
</dbReference>
<evidence type="ECO:0000256" key="9">
    <source>
        <dbReference type="SAM" id="Phobius"/>
    </source>
</evidence>
<evidence type="ECO:0000256" key="4">
    <source>
        <dbReference type="ARBA" id="ARBA00022679"/>
    </source>
</evidence>
<dbReference type="InterPro" id="IPR005467">
    <property type="entry name" value="His_kinase_dom"/>
</dbReference>
<dbReference type="Gene3D" id="3.30.565.10">
    <property type="entry name" value="Histidine kinase-like ATPase, C-terminal domain"/>
    <property type="match status" value="1"/>
</dbReference>
<evidence type="ECO:0000256" key="2">
    <source>
        <dbReference type="ARBA" id="ARBA00012438"/>
    </source>
</evidence>
<dbReference type="SUPFAM" id="SSF55874">
    <property type="entry name" value="ATPase domain of HSP90 chaperone/DNA topoisomerase II/histidine kinase"/>
    <property type="match status" value="1"/>
</dbReference>
<keyword evidence="9" id="KW-1133">Transmembrane helix</keyword>
<dbReference type="InterPro" id="IPR036097">
    <property type="entry name" value="HisK_dim/P_sf"/>
</dbReference>
<dbReference type="SMART" id="SM00388">
    <property type="entry name" value="HisKA"/>
    <property type="match status" value="1"/>
</dbReference>
<dbReference type="EC" id="2.7.13.3" evidence="2"/>
<accession>A0A239H0W0</accession>
<proteinExistence type="predicted"/>
<dbReference type="SMART" id="SM00387">
    <property type="entry name" value="HATPase_c"/>
    <property type="match status" value="1"/>
</dbReference>
<dbReference type="SUPFAM" id="SSF47384">
    <property type="entry name" value="Homodimeric domain of signal transducing histidine kinase"/>
    <property type="match status" value="1"/>
</dbReference>
<dbReference type="PROSITE" id="PS50112">
    <property type="entry name" value="PAS"/>
    <property type="match status" value="1"/>
</dbReference>
<dbReference type="NCBIfam" id="TIGR00229">
    <property type="entry name" value="sensory_box"/>
    <property type="match status" value="1"/>
</dbReference>
<dbReference type="Pfam" id="PF05227">
    <property type="entry name" value="CHASE3"/>
    <property type="match status" value="1"/>
</dbReference>
<keyword evidence="6" id="KW-0418">Kinase</keyword>
<dbReference type="EMBL" id="FZOU01000002">
    <property type="protein sequence ID" value="SNS74801.1"/>
    <property type="molecule type" value="Genomic_DNA"/>
</dbReference>
<keyword evidence="9" id="KW-0812">Transmembrane</keyword>
<feature type="transmembrane region" description="Helical" evidence="9">
    <location>
        <begin position="181"/>
        <end position="200"/>
    </location>
</feature>
<feature type="transmembrane region" description="Helical" evidence="9">
    <location>
        <begin position="12"/>
        <end position="30"/>
    </location>
</feature>
<dbReference type="PROSITE" id="PS50113">
    <property type="entry name" value="PAC"/>
    <property type="match status" value="1"/>
</dbReference>
<feature type="domain" description="PAC" evidence="12">
    <location>
        <begin position="305"/>
        <end position="358"/>
    </location>
</feature>
<evidence type="ECO:0000259" key="10">
    <source>
        <dbReference type="PROSITE" id="PS50109"/>
    </source>
</evidence>
<dbReference type="GO" id="GO:0000155">
    <property type="term" value="F:phosphorelay sensor kinase activity"/>
    <property type="evidence" value="ECO:0007669"/>
    <property type="project" value="InterPro"/>
</dbReference>
<evidence type="ECO:0000256" key="7">
    <source>
        <dbReference type="ARBA" id="ARBA00022840"/>
    </source>
</evidence>
<evidence type="ECO:0000259" key="12">
    <source>
        <dbReference type="PROSITE" id="PS50113"/>
    </source>
</evidence>
<keyword evidence="9" id="KW-0472">Membrane</keyword>
<dbReference type="InterPro" id="IPR007891">
    <property type="entry name" value="CHASE3"/>
</dbReference>
<dbReference type="InterPro" id="IPR004358">
    <property type="entry name" value="Sig_transdc_His_kin-like_C"/>
</dbReference>
<dbReference type="PROSITE" id="PS50109">
    <property type="entry name" value="HIS_KIN"/>
    <property type="match status" value="1"/>
</dbReference>
<dbReference type="CDD" id="cd00075">
    <property type="entry name" value="HATPase"/>
    <property type="match status" value="1"/>
</dbReference>
<dbReference type="CDD" id="cd00082">
    <property type="entry name" value="HisKA"/>
    <property type="match status" value="1"/>
</dbReference>
<evidence type="ECO:0000256" key="3">
    <source>
        <dbReference type="ARBA" id="ARBA00022553"/>
    </source>
</evidence>
<dbReference type="Gene3D" id="3.30.450.20">
    <property type="entry name" value="PAS domain"/>
    <property type="match status" value="1"/>
</dbReference>
<dbReference type="InterPro" id="IPR013656">
    <property type="entry name" value="PAS_4"/>
</dbReference>
<keyword evidence="8" id="KW-0902">Two-component regulatory system</keyword>
<feature type="domain" description="Histidine kinase" evidence="10">
    <location>
        <begin position="371"/>
        <end position="590"/>
    </location>
</feature>
<keyword evidence="14" id="KW-1185">Reference proteome</keyword>
<dbReference type="CDD" id="cd19410">
    <property type="entry name" value="HK9-like_sensor"/>
    <property type="match status" value="1"/>
</dbReference>
<keyword evidence="4" id="KW-0808">Transferase</keyword>
<evidence type="ECO:0000256" key="6">
    <source>
        <dbReference type="ARBA" id="ARBA00022777"/>
    </source>
</evidence>